<dbReference type="Proteomes" id="UP000234681">
    <property type="component" value="Chromosome 2"/>
</dbReference>
<dbReference type="EMBL" id="CH473976">
    <property type="protein sequence ID" value="EDM00629.1"/>
    <property type="molecule type" value="Genomic_DNA"/>
</dbReference>
<evidence type="ECO:0000256" key="1">
    <source>
        <dbReference type="SAM" id="MobiDB-lite"/>
    </source>
</evidence>
<accession>A6J6G3</accession>
<evidence type="ECO:0000313" key="2">
    <source>
        <dbReference type="EMBL" id="EDM00629.1"/>
    </source>
</evidence>
<protein>
    <submittedName>
        <fullName evidence="2">RCG62809</fullName>
    </submittedName>
</protein>
<dbReference type="AlphaFoldDB" id="A6J6G3"/>
<organism evidence="2 3">
    <name type="scientific">Rattus norvegicus</name>
    <name type="common">Rat</name>
    <dbReference type="NCBI Taxonomy" id="10116"/>
    <lineage>
        <taxon>Eukaryota</taxon>
        <taxon>Metazoa</taxon>
        <taxon>Chordata</taxon>
        <taxon>Craniata</taxon>
        <taxon>Vertebrata</taxon>
        <taxon>Euteleostomi</taxon>
        <taxon>Mammalia</taxon>
        <taxon>Eutheria</taxon>
        <taxon>Euarchontoglires</taxon>
        <taxon>Glires</taxon>
        <taxon>Rodentia</taxon>
        <taxon>Myomorpha</taxon>
        <taxon>Muroidea</taxon>
        <taxon>Muridae</taxon>
        <taxon>Murinae</taxon>
        <taxon>Rattus</taxon>
    </lineage>
</organism>
<gene>
    <name evidence="2" type="ORF">rCG_62809</name>
</gene>
<feature type="region of interest" description="Disordered" evidence="1">
    <location>
        <begin position="1"/>
        <end position="35"/>
    </location>
</feature>
<proteinExistence type="predicted"/>
<evidence type="ECO:0000313" key="3">
    <source>
        <dbReference type="Proteomes" id="UP000234681"/>
    </source>
</evidence>
<reference evidence="2 3" key="1">
    <citation type="submission" date="2005-09" db="EMBL/GenBank/DDBJ databases">
        <authorList>
            <person name="Mural R.J."/>
            <person name="Li P.W."/>
            <person name="Adams M.D."/>
            <person name="Amanatides P.G."/>
            <person name="Baden-Tillson H."/>
            <person name="Barnstead M."/>
            <person name="Chin S.H."/>
            <person name="Dew I."/>
            <person name="Evans C.A."/>
            <person name="Ferriera S."/>
            <person name="Flanigan M."/>
            <person name="Fosler C."/>
            <person name="Glodek A."/>
            <person name="Gu Z."/>
            <person name="Holt R.A."/>
            <person name="Jennings D."/>
            <person name="Kraft C.L."/>
            <person name="Lu F."/>
            <person name="Nguyen T."/>
            <person name="Nusskern D.R."/>
            <person name="Pfannkoch C.M."/>
            <person name="Sitter C."/>
            <person name="Sutton G.G."/>
            <person name="Venter J.C."/>
            <person name="Wang Z."/>
            <person name="Woodage T."/>
            <person name="Zheng X.H."/>
            <person name="Zhong F."/>
        </authorList>
    </citation>
    <scope>NUCLEOTIDE SEQUENCE [LARGE SCALE GENOMIC DNA]</scope>
    <source>
        <strain>BN</strain>
        <strain evidence="3">Sprague-Dawley</strain>
    </source>
</reference>
<name>A6J6G3_RAT</name>
<sequence>MGGVGLRNVYRPLGRKALRSGGTEQDESNPAPPQGSGGNCSFWFFGNRSSLHSPGCTGTHCCRPG</sequence>